<accession>A0ABV1KWF5</accession>
<comment type="caution">
    <text evidence="2">The sequence shown here is derived from an EMBL/GenBank/DDBJ whole genome shotgun (WGS) entry which is preliminary data.</text>
</comment>
<feature type="coiled-coil region" evidence="1">
    <location>
        <begin position="17"/>
        <end position="55"/>
    </location>
</feature>
<protein>
    <submittedName>
        <fullName evidence="2">Uncharacterized protein</fullName>
    </submittedName>
</protein>
<dbReference type="SUPFAM" id="SSF58113">
    <property type="entry name" value="Apolipoprotein A-I"/>
    <property type="match status" value="1"/>
</dbReference>
<dbReference type="EMBL" id="JASKHM010000010">
    <property type="protein sequence ID" value="MEQ4484383.1"/>
    <property type="molecule type" value="Genomic_DNA"/>
</dbReference>
<gene>
    <name evidence="2" type="ORF">QJS35_18455</name>
</gene>
<evidence type="ECO:0000313" key="3">
    <source>
        <dbReference type="Proteomes" id="UP001493487"/>
    </source>
</evidence>
<dbReference type="RefSeq" id="WP_232186761.1">
    <property type="nucleotide sequence ID" value="NZ_JAIOAP010000009.1"/>
</dbReference>
<keyword evidence="1" id="KW-0175">Coiled coil</keyword>
<sequence length="166" mass="19625">MSQATLELILGELRNFRTEVNEEFQEVRAEIQAVRSELKEEIQAVRSELKEEIQVVWSELKEEIQTVRTEFKDDIQSVRSEFAQEFKTFKKDQQAILNRLNSHENLYAQLIGLIKSVKETVTGIAERQDVQERKFSFQLNTQAGIEILNREQLMMKTEIEMLKNRY</sequence>
<dbReference type="Proteomes" id="UP001493487">
    <property type="component" value="Unassembled WGS sequence"/>
</dbReference>
<dbReference type="Gene3D" id="1.20.58.130">
    <property type="match status" value="2"/>
</dbReference>
<name>A0ABV1KWF5_9BACL</name>
<keyword evidence="3" id="KW-1185">Reference proteome</keyword>
<evidence type="ECO:0000313" key="2">
    <source>
        <dbReference type="EMBL" id="MEQ4484383.1"/>
    </source>
</evidence>
<organism evidence="2 3">
    <name type="scientific">Cohnella silvisoli</name>
    <dbReference type="NCBI Taxonomy" id="2873699"/>
    <lineage>
        <taxon>Bacteria</taxon>
        <taxon>Bacillati</taxon>
        <taxon>Bacillota</taxon>
        <taxon>Bacilli</taxon>
        <taxon>Bacillales</taxon>
        <taxon>Paenibacillaceae</taxon>
        <taxon>Cohnella</taxon>
    </lineage>
</organism>
<evidence type="ECO:0000256" key="1">
    <source>
        <dbReference type="SAM" id="Coils"/>
    </source>
</evidence>
<reference evidence="2 3" key="1">
    <citation type="journal article" date="2023" name="Genome Announc.">
        <title>Pan-Genome Analyses of the Genus Cohnella and Proposal of the Novel Species Cohnella silvisoli sp. nov., Isolated from Forest Soil.</title>
        <authorList>
            <person name="Wang C."/>
            <person name="Mao L."/>
            <person name="Bao G."/>
            <person name="Zhu H."/>
        </authorList>
    </citation>
    <scope>NUCLEOTIDE SEQUENCE [LARGE SCALE GENOMIC DNA]</scope>
    <source>
        <strain evidence="2 3">NL03-T5-1</strain>
    </source>
</reference>
<proteinExistence type="predicted"/>